<dbReference type="Proteomes" id="UP000000768">
    <property type="component" value="Chromosome 2"/>
</dbReference>
<reference evidence="2" key="2">
    <citation type="journal article" date="2018" name="Plant J.">
        <title>The Sorghum bicolor reference genome: improved assembly, gene annotations, a transcriptome atlas, and signatures of genome organization.</title>
        <authorList>
            <person name="McCormick R.F."/>
            <person name="Truong S.K."/>
            <person name="Sreedasyam A."/>
            <person name="Jenkins J."/>
            <person name="Shu S."/>
            <person name="Sims D."/>
            <person name="Kennedy M."/>
            <person name="Amirebrahimi M."/>
            <person name="Weers B.D."/>
            <person name="McKinley B."/>
            <person name="Mattison A."/>
            <person name="Morishige D.T."/>
            <person name="Grimwood J."/>
            <person name="Schmutz J."/>
            <person name="Mullet J.E."/>
        </authorList>
    </citation>
    <scope>NUCLEOTIDE SEQUENCE [LARGE SCALE GENOMIC DNA]</scope>
    <source>
        <strain evidence="2">cv. BTx623</strain>
    </source>
</reference>
<dbReference type="Gramene" id="KXG35057">
    <property type="protein sequence ID" value="KXG35057"/>
    <property type="gene ID" value="SORBI_3002G126700"/>
</dbReference>
<keyword evidence="2" id="KW-1185">Reference proteome</keyword>
<protein>
    <submittedName>
        <fullName evidence="1">Uncharacterized protein</fullName>
    </submittedName>
</protein>
<gene>
    <name evidence="1" type="ORF">SORBI_3002G126700</name>
</gene>
<organism evidence="1 2">
    <name type="scientific">Sorghum bicolor</name>
    <name type="common">Sorghum</name>
    <name type="synonym">Sorghum vulgare</name>
    <dbReference type="NCBI Taxonomy" id="4558"/>
    <lineage>
        <taxon>Eukaryota</taxon>
        <taxon>Viridiplantae</taxon>
        <taxon>Streptophyta</taxon>
        <taxon>Embryophyta</taxon>
        <taxon>Tracheophyta</taxon>
        <taxon>Spermatophyta</taxon>
        <taxon>Magnoliopsida</taxon>
        <taxon>Liliopsida</taxon>
        <taxon>Poales</taxon>
        <taxon>Poaceae</taxon>
        <taxon>PACMAD clade</taxon>
        <taxon>Panicoideae</taxon>
        <taxon>Andropogonodae</taxon>
        <taxon>Andropogoneae</taxon>
        <taxon>Sorghinae</taxon>
        <taxon>Sorghum</taxon>
    </lineage>
</organism>
<dbReference type="InParanoid" id="A0A1B6QAV4"/>
<sequence>MDPTQPNMRTNKLVYDWHACHAEGPQFQLT</sequence>
<reference evidence="1 2" key="1">
    <citation type="journal article" date="2009" name="Nature">
        <title>The Sorghum bicolor genome and the diversification of grasses.</title>
        <authorList>
            <person name="Paterson A.H."/>
            <person name="Bowers J.E."/>
            <person name="Bruggmann R."/>
            <person name="Dubchak I."/>
            <person name="Grimwood J."/>
            <person name="Gundlach H."/>
            <person name="Haberer G."/>
            <person name="Hellsten U."/>
            <person name="Mitros T."/>
            <person name="Poliakov A."/>
            <person name="Schmutz J."/>
            <person name="Spannagl M."/>
            <person name="Tang H."/>
            <person name="Wang X."/>
            <person name="Wicker T."/>
            <person name="Bharti A.K."/>
            <person name="Chapman J."/>
            <person name="Feltus F.A."/>
            <person name="Gowik U."/>
            <person name="Grigoriev I.V."/>
            <person name="Lyons E."/>
            <person name="Maher C.A."/>
            <person name="Martis M."/>
            <person name="Narechania A."/>
            <person name="Otillar R.P."/>
            <person name="Penning B.W."/>
            <person name="Salamov A.A."/>
            <person name="Wang Y."/>
            <person name="Zhang L."/>
            <person name="Carpita N.C."/>
            <person name="Freeling M."/>
            <person name="Gingle A.R."/>
            <person name="Hash C.T."/>
            <person name="Keller B."/>
            <person name="Klein P."/>
            <person name="Kresovich S."/>
            <person name="McCann M.C."/>
            <person name="Ming R."/>
            <person name="Peterson D.G."/>
            <person name="Mehboob-ur-Rahman"/>
            <person name="Ware D."/>
            <person name="Westhoff P."/>
            <person name="Mayer K.F."/>
            <person name="Messing J."/>
            <person name="Rokhsar D.S."/>
        </authorList>
    </citation>
    <scope>NUCLEOTIDE SEQUENCE [LARGE SCALE GENOMIC DNA]</scope>
    <source>
        <strain evidence="2">cv. BTx623</strain>
    </source>
</reference>
<dbReference type="AlphaFoldDB" id="A0A1B6QAV4"/>
<dbReference type="EMBL" id="CM000761">
    <property type="protein sequence ID" value="KXG35057.1"/>
    <property type="molecule type" value="Genomic_DNA"/>
</dbReference>
<proteinExistence type="predicted"/>
<name>A0A1B6QAV4_SORBI</name>
<evidence type="ECO:0000313" key="2">
    <source>
        <dbReference type="Proteomes" id="UP000000768"/>
    </source>
</evidence>
<evidence type="ECO:0000313" key="1">
    <source>
        <dbReference type="EMBL" id="KXG35057.1"/>
    </source>
</evidence>
<accession>A0A1B6QAV4</accession>